<dbReference type="AlphaFoldDB" id="A0A1F7WDQ2"/>
<organism evidence="2 3">
    <name type="scientific">Candidatus Wallbacteria bacterium GWC2_49_35</name>
    <dbReference type="NCBI Taxonomy" id="1817813"/>
    <lineage>
        <taxon>Bacteria</taxon>
        <taxon>Candidatus Walliibacteriota</taxon>
    </lineage>
</organism>
<feature type="chain" id="PRO_5009533363" evidence="1">
    <location>
        <begin position="32"/>
        <end position="546"/>
    </location>
</feature>
<name>A0A1F7WDQ2_9BACT</name>
<comment type="caution">
    <text evidence="2">The sequence shown here is derived from an EMBL/GenBank/DDBJ whole genome shotgun (WGS) entry which is preliminary data.</text>
</comment>
<proteinExistence type="predicted"/>
<keyword evidence="1" id="KW-0732">Signal</keyword>
<evidence type="ECO:0000256" key="1">
    <source>
        <dbReference type="SAM" id="SignalP"/>
    </source>
</evidence>
<feature type="signal peptide" evidence="1">
    <location>
        <begin position="1"/>
        <end position="31"/>
    </location>
</feature>
<gene>
    <name evidence="2" type="ORF">A2008_09730</name>
</gene>
<evidence type="ECO:0000313" key="2">
    <source>
        <dbReference type="EMBL" id="OGM00923.1"/>
    </source>
</evidence>
<evidence type="ECO:0000313" key="3">
    <source>
        <dbReference type="Proteomes" id="UP000178735"/>
    </source>
</evidence>
<accession>A0A1F7WDQ2</accession>
<reference evidence="2 3" key="1">
    <citation type="journal article" date="2016" name="Nat. Commun.">
        <title>Thousands of microbial genomes shed light on interconnected biogeochemical processes in an aquifer system.</title>
        <authorList>
            <person name="Anantharaman K."/>
            <person name="Brown C.T."/>
            <person name="Hug L.A."/>
            <person name="Sharon I."/>
            <person name="Castelle C.J."/>
            <person name="Probst A.J."/>
            <person name="Thomas B.C."/>
            <person name="Singh A."/>
            <person name="Wilkins M.J."/>
            <person name="Karaoz U."/>
            <person name="Brodie E.L."/>
            <person name="Williams K.H."/>
            <person name="Hubbard S.S."/>
            <person name="Banfield J.F."/>
        </authorList>
    </citation>
    <scope>NUCLEOTIDE SEQUENCE [LARGE SCALE GENOMIC DNA]</scope>
</reference>
<dbReference type="Proteomes" id="UP000178735">
    <property type="component" value="Unassembled WGS sequence"/>
</dbReference>
<dbReference type="EMBL" id="MGFH01000246">
    <property type="protein sequence ID" value="OGM00923.1"/>
    <property type="molecule type" value="Genomic_DNA"/>
</dbReference>
<protein>
    <submittedName>
        <fullName evidence="2">Uncharacterized protein</fullName>
    </submittedName>
</protein>
<dbReference type="STRING" id="1817813.A2008_09730"/>
<sequence length="546" mass="60369">MKFNISFSAKRFALATLVCAIAILSPAFCLAADELLVTLNFKYGIKNLEIEKESFKTDEHNLYFSSLLKDGGRRWHKIQLIDGAADVSGEDFNSEPRPGLAGCEIAGLNEKKDRAILKNMVCDGKILFSVPLEINKKKYHAAVVSDWHLYIFSYGDLFAGRSFPVYKVPAGAEPHAAIYSKNHIFIVTGDFIAGFRIADSLTDRESKILAPSVSALNASDAVRASVSISDGTINDFDCAARFAASNDIVYKKIAAAKNVITSPQENFVYLLMGFGFGNANIYSMNLDFEFAKLTNFSGAMFDFSLIDPETKSFSVRHSADPLMKSPGGRNEWKLTPPSSIGGASEVPLLMRAGGGASLKGAVFSRHRATGENYLKISRASGEVSLTLELVGENDDTAETVAAFDIHENLANAWPEYPAALSSNTRRPLAFFYDQAGRTFRVYDIKRNKEYDSFYHNFGSAVISGVRFSFDNEFVMFRAEHFEDGKSAPVSSAMYVYKIINKTLMQIAAHRTIGDFDCIKHENKHKVILIYSRDKEYCDSIGALTIE</sequence>